<proteinExistence type="predicted"/>
<feature type="compositionally biased region" description="Basic residues" evidence="1">
    <location>
        <begin position="1"/>
        <end position="11"/>
    </location>
</feature>
<accession>A0A2G5T839</accession>
<keyword evidence="3" id="KW-1185">Reference proteome</keyword>
<protein>
    <submittedName>
        <fullName evidence="2">Uncharacterized protein</fullName>
    </submittedName>
</protein>
<feature type="region of interest" description="Disordered" evidence="1">
    <location>
        <begin position="1"/>
        <end position="33"/>
    </location>
</feature>
<reference evidence="3" key="1">
    <citation type="submission" date="2017-10" db="EMBL/GenBank/DDBJ databases">
        <title>Rapid genome shrinkage in a self-fertile nematode reveals novel sperm competition proteins.</title>
        <authorList>
            <person name="Yin D."/>
            <person name="Schwarz E.M."/>
            <person name="Thomas C.G."/>
            <person name="Felde R.L."/>
            <person name="Korf I.F."/>
            <person name="Cutter A.D."/>
            <person name="Schartner C.M."/>
            <person name="Ralston E.J."/>
            <person name="Meyer B.J."/>
            <person name="Haag E.S."/>
        </authorList>
    </citation>
    <scope>NUCLEOTIDE SEQUENCE [LARGE SCALE GENOMIC DNA]</scope>
    <source>
        <strain evidence="3">JU1422</strain>
    </source>
</reference>
<gene>
    <name evidence="2" type="primary">Cnig_chr_V.g17134</name>
    <name evidence="2" type="ORF">B9Z55_017134</name>
</gene>
<feature type="compositionally biased region" description="Low complexity" evidence="1">
    <location>
        <begin position="58"/>
        <end position="77"/>
    </location>
</feature>
<sequence>MVAPKAPRRHLACIGSRLTLRDKTPRKPTRKEKKIATAEYFKAYHARKAAEKAEAAKEAPATTKTATPKQTTKKAPANSKKATNKKD</sequence>
<dbReference type="EMBL" id="PDUG01000005">
    <property type="protein sequence ID" value="PIC23427.1"/>
    <property type="molecule type" value="Genomic_DNA"/>
</dbReference>
<organism evidence="2 3">
    <name type="scientific">Caenorhabditis nigoni</name>
    <dbReference type="NCBI Taxonomy" id="1611254"/>
    <lineage>
        <taxon>Eukaryota</taxon>
        <taxon>Metazoa</taxon>
        <taxon>Ecdysozoa</taxon>
        <taxon>Nematoda</taxon>
        <taxon>Chromadorea</taxon>
        <taxon>Rhabditida</taxon>
        <taxon>Rhabditina</taxon>
        <taxon>Rhabditomorpha</taxon>
        <taxon>Rhabditoidea</taxon>
        <taxon>Rhabditidae</taxon>
        <taxon>Peloderinae</taxon>
        <taxon>Caenorhabditis</taxon>
    </lineage>
</organism>
<comment type="caution">
    <text evidence="2">The sequence shown here is derived from an EMBL/GenBank/DDBJ whole genome shotgun (WGS) entry which is preliminary data.</text>
</comment>
<feature type="compositionally biased region" description="Basic and acidic residues" evidence="1">
    <location>
        <begin position="48"/>
        <end position="57"/>
    </location>
</feature>
<evidence type="ECO:0000256" key="1">
    <source>
        <dbReference type="SAM" id="MobiDB-lite"/>
    </source>
</evidence>
<feature type="region of interest" description="Disordered" evidence="1">
    <location>
        <begin position="46"/>
        <end position="87"/>
    </location>
</feature>
<evidence type="ECO:0000313" key="2">
    <source>
        <dbReference type="EMBL" id="PIC23427.1"/>
    </source>
</evidence>
<dbReference type="Proteomes" id="UP000230233">
    <property type="component" value="Chromosome V"/>
</dbReference>
<dbReference type="AlphaFoldDB" id="A0A2G5T839"/>
<evidence type="ECO:0000313" key="3">
    <source>
        <dbReference type="Proteomes" id="UP000230233"/>
    </source>
</evidence>
<name>A0A2G5T839_9PELO</name>